<keyword evidence="4" id="KW-1185">Reference proteome</keyword>
<dbReference type="CDD" id="cd06974">
    <property type="entry name" value="TerD_like"/>
    <property type="match status" value="2"/>
</dbReference>
<dbReference type="PANTHER" id="PTHR32097">
    <property type="entry name" value="CAMP-BINDING PROTEIN 1-RELATED"/>
    <property type="match status" value="1"/>
</dbReference>
<dbReference type="Proteomes" id="UP000602198">
    <property type="component" value="Unassembled WGS sequence"/>
</dbReference>
<sequence>MELAKGANAPLAVSDVLVEITAGVTVDVAALLLTVDGKVRSDNDFIFYNQPQGPGVTAQPPNRIRVVPAQVPADIEKIAVTASLDAGVNWGQAGPPRVAVLDAATGNTLATFTPTGLSTETALVAAEIYRRQGTWKVRAVGQGYTNGLAGIATDFGISVDDAPAAPPQSAQGFPPPSPYPSSPPPPPGYAPPPQPGYASPAQPGYAPPPSPPGYAQPGYAPPPSPPGAEPVQTAKFGQPTVSLDKGRVSLRKNETVSLTKQGTPPLTRVRMALGWDPTPGGPRIDLDASVIAYDANGKKLANVYFLKQSAFHGAISHSGDNLTGRGEGDDEIISVDLMALPPEVYALVFTVNSFSEHKFDRVSRAFCRLVDDTTNAELVRFELSQGEPRTGVFLSMLTRGPAGWNMTGLGEYENGATVKKMVDPGKRFVLAAR</sequence>
<proteinExistence type="predicted"/>
<reference evidence="3 4" key="1">
    <citation type="submission" date="2021-01" db="EMBL/GenBank/DDBJ databases">
        <title>WGS of actinomycetes isolated from Thailand.</title>
        <authorList>
            <person name="Thawai C."/>
        </authorList>
    </citation>
    <scope>NUCLEOTIDE SEQUENCE [LARGE SCALE GENOMIC DNA]</scope>
    <source>
        <strain evidence="3 4">LPG 2</strain>
    </source>
</reference>
<dbReference type="RefSeq" id="WP_201950425.1">
    <property type="nucleotide sequence ID" value="NZ_JAERRJ010000009.1"/>
</dbReference>
<evidence type="ECO:0000259" key="2">
    <source>
        <dbReference type="Pfam" id="PF02342"/>
    </source>
</evidence>
<evidence type="ECO:0000313" key="3">
    <source>
        <dbReference type="EMBL" id="MBL1077345.1"/>
    </source>
</evidence>
<feature type="domain" description="TerD" evidence="2">
    <location>
        <begin position="22"/>
        <end position="155"/>
    </location>
</feature>
<dbReference type="Pfam" id="PF02342">
    <property type="entry name" value="TerD"/>
    <property type="match status" value="2"/>
</dbReference>
<dbReference type="EMBL" id="JAERRJ010000009">
    <property type="protein sequence ID" value="MBL1077345.1"/>
    <property type="molecule type" value="Genomic_DNA"/>
</dbReference>
<comment type="caution">
    <text evidence="3">The sequence shown here is derived from an EMBL/GenBank/DDBJ whole genome shotgun (WGS) entry which is preliminary data.</text>
</comment>
<accession>A0ABS1M9M7</accession>
<name>A0ABS1M9M7_9NOCA</name>
<feature type="compositionally biased region" description="Pro residues" evidence="1">
    <location>
        <begin position="173"/>
        <end position="195"/>
    </location>
</feature>
<evidence type="ECO:0000313" key="4">
    <source>
        <dbReference type="Proteomes" id="UP000602198"/>
    </source>
</evidence>
<feature type="compositionally biased region" description="Pro residues" evidence="1">
    <location>
        <begin position="205"/>
        <end position="228"/>
    </location>
</feature>
<feature type="region of interest" description="Disordered" evidence="1">
    <location>
        <begin position="159"/>
        <end position="234"/>
    </location>
</feature>
<gene>
    <name evidence="3" type="ORF">JK358_23365</name>
</gene>
<evidence type="ECO:0000256" key="1">
    <source>
        <dbReference type="SAM" id="MobiDB-lite"/>
    </source>
</evidence>
<dbReference type="PANTHER" id="PTHR32097:SF17">
    <property type="entry name" value="CAMP-BINDING PROTEIN 1-RELATED"/>
    <property type="match status" value="1"/>
</dbReference>
<dbReference type="Gene3D" id="2.60.60.30">
    <property type="entry name" value="sav2460 like domains"/>
    <property type="match status" value="2"/>
</dbReference>
<organism evidence="3 4">
    <name type="scientific">Nocardia acididurans</name>
    <dbReference type="NCBI Taxonomy" id="2802282"/>
    <lineage>
        <taxon>Bacteria</taxon>
        <taxon>Bacillati</taxon>
        <taxon>Actinomycetota</taxon>
        <taxon>Actinomycetes</taxon>
        <taxon>Mycobacteriales</taxon>
        <taxon>Nocardiaceae</taxon>
        <taxon>Nocardia</taxon>
    </lineage>
</organism>
<dbReference type="InterPro" id="IPR003325">
    <property type="entry name" value="TerD"/>
</dbReference>
<protein>
    <submittedName>
        <fullName evidence="3">TerD family protein</fullName>
    </submittedName>
</protein>
<feature type="domain" description="TerD" evidence="2">
    <location>
        <begin position="248"/>
        <end position="415"/>
    </location>
</feature>
<dbReference type="InterPro" id="IPR051324">
    <property type="entry name" value="Stress/Tellurium_Resist"/>
</dbReference>
<dbReference type="PRINTS" id="PR01217">
    <property type="entry name" value="PRICHEXTENSN"/>
</dbReference>